<feature type="transmembrane region" description="Helical" evidence="2">
    <location>
        <begin position="71"/>
        <end position="101"/>
    </location>
</feature>
<dbReference type="PANTHER" id="PTHR35519:SF2">
    <property type="entry name" value="PH DOMAIN PROTEIN"/>
    <property type="match status" value="1"/>
</dbReference>
<dbReference type="Proteomes" id="UP000736335">
    <property type="component" value="Unassembled WGS sequence"/>
</dbReference>
<dbReference type="Pfam" id="PF13430">
    <property type="entry name" value="DUF4112"/>
    <property type="match status" value="1"/>
</dbReference>
<evidence type="ECO:0000313" key="4">
    <source>
        <dbReference type="Proteomes" id="UP000736335"/>
    </source>
</evidence>
<sequence length="215" mass="24148">MASMVLTQAGAKLFHKNIPGYEPQDPLYETYVDEDGEEKTRKKDVPAGLSRRDIQILQDVRRKAHKLDKEFTIFGFSFGWGFIITLLPGIGDIINAFLNYWLILAQAQKAELPDWLEEQMLFNQLFACVCGTVPILGDLVVAIFGCNSRNVTLLEEYLAIRGAEYLRPQGDRHYNPEDIKPGAGMVPEESLSHSPSPAPADTVQQPLISRKDEQV</sequence>
<evidence type="ECO:0000313" key="3">
    <source>
        <dbReference type="EMBL" id="KAF9788551.1"/>
    </source>
</evidence>
<proteinExistence type="predicted"/>
<organism evidence="3 4">
    <name type="scientific">Thelephora terrestris</name>
    <dbReference type="NCBI Taxonomy" id="56493"/>
    <lineage>
        <taxon>Eukaryota</taxon>
        <taxon>Fungi</taxon>
        <taxon>Dikarya</taxon>
        <taxon>Basidiomycota</taxon>
        <taxon>Agaricomycotina</taxon>
        <taxon>Agaricomycetes</taxon>
        <taxon>Thelephorales</taxon>
        <taxon>Thelephoraceae</taxon>
        <taxon>Thelephora</taxon>
    </lineage>
</organism>
<dbReference type="EMBL" id="WIUZ02000004">
    <property type="protein sequence ID" value="KAF9788551.1"/>
    <property type="molecule type" value="Genomic_DNA"/>
</dbReference>
<keyword evidence="2" id="KW-0472">Membrane</keyword>
<accession>A0A9P6HLE4</accession>
<evidence type="ECO:0000256" key="2">
    <source>
        <dbReference type="SAM" id="Phobius"/>
    </source>
</evidence>
<comment type="caution">
    <text evidence="3">The sequence shown here is derived from an EMBL/GenBank/DDBJ whole genome shotgun (WGS) entry which is preliminary data.</text>
</comment>
<dbReference type="AlphaFoldDB" id="A0A9P6HLE4"/>
<reference evidence="3" key="2">
    <citation type="submission" date="2020-11" db="EMBL/GenBank/DDBJ databases">
        <authorList>
            <consortium name="DOE Joint Genome Institute"/>
            <person name="Kuo A."/>
            <person name="Miyauchi S."/>
            <person name="Kiss E."/>
            <person name="Drula E."/>
            <person name="Kohler A."/>
            <person name="Sanchez-Garcia M."/>
            <person name="Andreopoulos B."/>
            <person name="Barry K.W."/>
            <person name="Bonito G."/>
            <person name="Buee M."/>
            <person name="Carver A."/>
            <person name="Chen C."/>
            <person name="Cichocki N."/>
            <person name="Clum A."/>
            <person name="Culley D."/>
            <person name="Crous P.W."/>
            <person name="Fauchery L."/>
            <person name="Girlanda M."/>
            <person name="Hayes R."/>
            <person name="Keri Z."/>
            <person name="Labutti K."/>
            <person name="Lipzen A."/>
            <person name="Lombard V."/>
            <person name="Magnuson J."/>
            <person name="Maillard F."/>
            <person name="Morin E."/>
            <person name="Murat C."/>
            <person name="Nolan M."/>
            <person name="Ohm R."/>
            <person name="Pangilinan J."/>
            <person name="Pereira M."/>
            <person name="Perotto S."/>
            <person name="Peter M."/>
            <person name="Riley R."/>
            <person name="Sitrit Y."/>
            <person name="Stielow B."/>
            <person name="Szollosi G."/>
            <person name="Zifcakova L."/>
            <person name="Stursova M."/>
            <person name="Spatafora J.W."/>
            <person name="Tedersoo L."/>
            <person name="Vaario L.-M."/>
            <person name="Yamada A."/>
            <person name="Yan M."/>
            <person name="Wang P."/>
            <person name="Xu J."/>
            <person name="Bruns T."/>
            <person name="Baldrian P."/>
            <person name="Vilgalys R."/>
            <person name="Henrissat B."/>
            <person name="Grigoriev I.V."/>
            <person name="Hibbett D."/>
            <person name="Nagy L.G."/>
            <person name="Martin F.M."/>
        </authorList>
    </citation>
    <scope>NUCLEOTIDE SEQUENCE</scope>
    <source>
        <strain evidence="3">UH-Tt-Lm1</strain>
    </source>
</reference>
<feature type="transmembrane region" description="Helical" evidence="2">
    <location>
        <begin position="121"/>
        <end position="144"/>
    </location>
</feature>
<keyword evidence="4" id="KW-1185">Reference proteome</keyword>
<dbReference type="InterPro" id="IPR025187">
    <property type="entry name" value="DUF4112"/>
</dbReference>
<dbReference type="PANTHER" id="PTHR35519">
    <property type="entry name" value="MEMBRANE PROTEINS"/>
    <property type="match status" value="1"/>
</dbReference>
<gene>
    <name evidence="3" type="ORF">BJ322DRAFT_643117</name>
</gene>
<feature type="region of interest" description="Disordered" evidence="1">
    <location>
        <begin position="171"/>
        <end position="215"/>
    </location>
</feature>
<keyword evidence="2" id="KW-0812">Transmembrane</keyword>
<name>A0A9P6HLE4_9AGAM</name>
<reference evidence="3" key="1">
    <citation type="journal article" date="2020" name="Nat. Commun.">
        <title>Large-scale genome sequencing of mycorrhizal fungi provides insights into the early evolution of symbiotic traits.</title>
        <authorList>
            <person name="Miyauchi S."/>
            <person name="Kiss E."/>
            <person name="Kuo A."/>
            <person name="Drula E."/>
            <person name="Kohler A."/>
            <person name="Sanchez-Garcia M."/>
            <person name="Morin E."/>
            <person name="Andreopoulos B."/>
            <person name="Barry K.W."/>
            <person name="Bonito G."/>
            <person name="Buee M."/>
            <person name="Carver A."/>
            <person name="Chen C."/>
            <person name="Cichocki N."/>
            <person name="Clum A."/>
            <person name="Culley D."/>
            <person name="Crous P.W."/>
            <person name="Fauchery L."/>
            <person name="Girlanda M."/>
            <person name="Hayes R.D."/>
            <person name="Keri Z."/>
            <person name="LaButti K."/>
            <person name="Lipzen A."/>
            <person name="Lombard V."/>
            <person name="Magnuson J."/>
            <person name="Maillard F."/>
            <person name="Murat C."/>
            <person name="Nolan M."/>
            <person name="Ohm R.A."/>
            <person name="Pangilinan J."/>
            <person name="Pereira M.F."/>
            <person name="Perotto S."/>
            <person name="Peter M."/>
            <person name="Pfister S."/>
            <person name="Riley R."/>
            <person name="Sitrit Y."/>
            <person name="Stielow J.B."/>
            <person name="Szollosi G."/>
            <person name="Zifcakova L."/>
            <person name="Stursova M."/>
            <person name="Spatafora J.W."/>
            <person name="Tedersoo L."/>
            <person name="Vaario L.M."/>
            <person name="Yamada A."/>
            <person name="Yan M."/>
            <person name="Wang P."/>
            <person name="Xu J."/>
            <person name="Bruns T."/>
            <person name="Baldrian P."/>
            <person name="Vilgalys R."/>
            <person name="Dunand C."/>
            <person name="Henrissat B."/>
            <person name="Grigoriev I.V."/>
            <person name="Hibbett D."/>
            <person name="Nagy L.G."/>
            <person name="Martin F.M."/>
        </authorList>
    </citation>
    <scope>NUCLEOTIDE SEQUENCE</scope>
    <source>
        <strain evidence="3">UH-Tt-Lm1</strain>
    </source>
</reference>
<feature type="compositionally biased region" description="Basic and acidic residues" evidence="1">
    <location>
        <begin position="171"/>
        <end position="180"/>
    </location>
</feature>
<keyword evidence="2" id="KW-1133">Transmembrane helix</keyword>
<protein>
    <submittedName>
        <fullName evidence="3">Uncharacterized protein</fullName>
    </submittedName>
</protein>
<dbReference type="OrthoDB" id="2103474at2759"/>
<evidence type="ECO:0000256" key="1">
    <source>
        <dbReference type="SAM" id="MobiDB-lite"/>
    </source>
</evidence>